<dbReference type="AlphaFoldDB" id="A0A0E0L018"/>
<dbReference type="Proteomes" id="UP000026962">
    <property type="component" value="Chromosome 5"/>
</dbReference>
<name>A0A0E0L018_ORYPU</name>
<accession>A0A0E0L018</accession>
<protein>
    <submittedName>
        <fullName evidence="2">Uncharacterized protein</fullName>
    </submittedName>
</protein>
<reference evidence="2" key="1">
    <citation type="submission" date="2015-04" db="UniProtKB">
        <authorList>
            <consortium name="EnsemblPlants"/>
        </authorList>
    </citation>
    <scope>IDENTIFICATION</scope>
</reference>
<evidence type="ECO:0000313" key="3">
    <source>
        <dbReference type="Proteomes" id="UP000026962"/>
    </source>
</evidence>
<dbReference type="HOGENOM" id="CLU_2593961_0_0_1"/>
<sequence>MWRPPRPASTAAGDLDQDAHHPEGDLDQSGIESMRHRVVPPTGVDGWKAQGLFIGEQVTDEEVCTGASSWDTDTLSPMSS</sequence>
<organism evidence="2">
    <name type="scientific">Oryza punctata</name>
    <name type="common">Red rice</name>
    <dbReference type="NCBI Taxonomy" id="4537"/>
    <lineage>
        <taxon>Eukaryota</taxon>
        <taxon>Viridiplantae</taxon>
        <taxon>Streptophyta</taxon>
        <taxon>Embryophyta</taxon>
        <taxon>Tracheophyta</taxon>
        <taxon>Spermatophyta</taxon>
        <taxon>Magnoliopsida</taxon>
        <taxon>Liliopsida</taxon>
        <taxon>Poales</taxon>
        <taxon>Poaceae</taxon>
        <taxon>BOP clade</taxon>
        <taxon>Oryzoideae</taxon>
        <taxon>Oryzeae</taxon>
        <taxon>Oryzinae</taxon>
        <taxon>Oryza</taxon>
    </lineage>
</organism>
<dbReference type="EnsemblPlants" id="OPUNC05G07510.1">
    <property type="protein sequence ID" value="OPUNC05G07510.1"/>
    <property type="gene ID" value="OPUNC05G07510"/>
</dbReference>
<reference evidence="2" key="2">
    <citation type="submission" date="2018-05" db="EMBL/GenBank/DDBJ databases">
        <title>OpunRS2 (Oryza punctata Reference Sequence Version 2).</title>
        <authorList>
            <person name="Zhang J."/>
            <person name="Kudrna D."/>
            <person name="Lee S."/>
            <person name="Talag J."/>
            <person name="Welchert J."/>
            <person name="Wing R.A."/>
        </authorList>
    </citation>
    <scope>NUCLEOTIDE SEQUENCE [LARGE SCALE GENOMIC DNA]</scope>
</reference>
<dbReference type="Gramene" id="OPUNC05G07510.1">
    <property type="protein sequence ID" value="OPUNC05G07510.1"/>
    <property type="gene ID" value="OPUNC05G07510"/>
</dbReference>
<evidence type="ECO:0000256" key="1">
    <source>
        <dbReference type="SAM" id="MobiDB-lite"/>
    </source>
</evidence>
<dbReference type="STRING" id="4537.A0A0E0L018"/>
<keyword evidence="3" id="KW-1185">Reference proteome</keyword>
<proteinExistence type="predicted"/>
<feature type="region of interest" description="Disordered" evidence="1">
    <location>
        <begin position="1"/>
        <end position="43"/>
    </location>
</feature>
<evidence type="ECO:0000313" key="2">
    <source>
        <dbReference type="EnsemblPlants" id="OPUNC05G07510.1"/>
    </source>
</evidence>